<dbReference type="RefSeq" id="WP_057001000.1">
    <property type="nucleotide sequence ID" value="NZ_CP185245.1"/>
</dbReference>
<keyword evidence="1" id="KW-0378">Hydrolase</keyword>
<dbReference type="GO" id="GO:0016787">
    <property type="term" value="F:hydrolase activity"/>
    <property type="evidence" value="ECO:0007669"/>
    <property type="project" value="UniProtKB-KW"/>
</dbReference>
<dbReference type="InterPro" id="IPR029058">
    <property type="entry name" value="AB_hydrolase_fold"/>
</dbReference>
<sequence length="292" mass="32805">MKKWVPLLCLVFLAIIGSFYLAQSKKESSIEQSKKDLKNQIPIILLHGSGGDEYSFSPFSEELIQKEDSSSEVLPVTINEDGLLDYQGSLNSDTNRPLISLGFTENNAPIEDWSAWLKILMIDLKKHYGFQQADIVGYSNGGLAATYYAETIGHDSDVPTLRRLVLIGAPFNDLDEEENAGNANFEELVGQSPELGNYLAIKQHLSKDLAVLSIAGDDETETYTDGIVPLRSALSSRFIFPEYVHTYFEKITTEGPSDHLSLLSNQQVIDWTYWFLFDYKLAKEREIIFASQ</sequence>
<protein>
    <submittedName>
        <fullName evidence="1">Alpha/beta fold hydrolase</fullName>
    </submittedName>
</protein>
<evidence type="ECO:0000313" key="2">
    <source>
        <dbReference type="Proteomes" id="UP001290462"/>
    </source>
</evidence>
<dbReference type="SUPFAM" id="SSF53474">
    <property type="entry name" value="alpha/beta-Hydrolases"/>
    <property type="match status" value="1"/>
</dbReference>
<proteinExistence type="predicted"/>
<dbReference type="Proteomes" id="UP001290462">
    <property type="component" value="Unassembled WGS sequence"/>
</dbReference>
<gene>
    <name evidence="1" type="ORF">RAK27_03415</name>
</gene>
<name>A0AAW9K2M0_CARML</name>
<dbReference type="Gene3D" id="3.40.50.1820">
    <property type="entry name" value="alpha/beta hydrolase"/>
    <property type="match status" value="1"/>
</dbReference>
<dbReference type="AlphaFoldDB" id="A0AAW9K2M0"/>
<comment type="caution">
    <text evidence="1">The sequence shown here is derived from an EMBL/GenBank/DDBJ whole genome shotgun (WGS) entry which is preliminary data.</text>
</comment>
<reference evidence="1" key="1">
    <citation type="submission" date="2023-08" db="EMBL/GenBank/DDBJ databases">
        <title>Genomic characterization of piscicolin 126 produced by Carnobacterium maltaromaticum CM22 strain isolated from salmon (Salmo salar).</title>
        <authorList>
            <person name="Gonzalez-Gragera E."/>
            <person name="Garcia-Lopez J.D."/>
            <person name="Teso-Perez C."/>
            <person name="Gimenez-Hernandez I."/>
            <person name="Peralta-Sanchez J.M."/>
            <person name="Valdivia E."/>
            <person name="Montalban-Lopez M."/>
            <person name="Martin-Platero A.M."/>
            <person name="Banos A."/>
            <person name="Martinez-Bueno M."/>
        </authorList>
    </citation>
    <scope>NUCLEOTIDE SEQUENCE</scope>
    <source>
        <strain evidence="1">CM22</strain>
    </source>
</reference>
<evidence type="ECO:0000313" key="1">
    <source>
        <dbReference type="EMBL" id="MDZ5757697.1"/>
    </source>
</evidence>
<dbReference type="InterPro" id="IPR010315">
    <property type="entry name" value="DUF915_hydro-like"/>
</dbReference>
<dbReference type="EMBL" id="JAVBVO010000002">
    <property type="protein sequence ID" value="MDZ5757697.1"/>
    <property type="molecule type" value="Genomic_DNA"/>
</dbReference>
<organism evidence="1 2">
    <name type="scientific">Carnobacterium maltaromaticum</name>
    <name type="common">Carnobacterium piscicola</name>
    <dbReference type="NCBI Taxonomy" id="2751"/>
    <lineage>
        <taxon>Bacteria</taxon>
        <taxon>Bacillati</taxon>
        <taxon>Bacillota</taxon>
        <taxon>Bacilli</taxon>
        <taxon>Lactobacillales</taxon>
        <taxon>Carnobacteriaceae</taxon>
        <taxon>Carnobacterium</taxon>
    </lineage>
</organism>
<accession>A0AAW9K2M0</accession>
<dbReference type="Pfam" id="PF06028">
    <property type="entry name" value="DUF915"/>
    <property type="match status" value="1"/>
</dbReference>